<sequence>MIKEYLESQLATRRQELQAAETAMQVARQKVVDAEDYLAVQETRWRELQGRVQELEAVKAQVDASPEERPKRRRPATTGRGMSEAWRSILAMMKDLRPNGAGYDDIVEFGRHNNVELNKTNLRRHMSLYVEKGYVDRVTDGTFVLTPKGERVALPPQPLQQETSFARPSRELDEEIPF</sequence>
<dbReference type="EMBL" id="QZWZ01000001">
    <property type="protein sequence ID" value="RJT42669.1"/>
    <property type="molecule type" value="Genomic_DNA"/>
</dbReference>
<comment type="caution">
    <text evidence="2">The sequence shown here is derived from an EMBL/GenBank/DDBJ whole genome shotgun (WGS) entry which is preliminary data.</text>
</comment>
<keyword evidence="3" id="KW-1185">Reference proteome</keyword>
<accession>A0A3A5L4H4</accession>
<dbReference type="RefSeq" id="WP_120012011.1">
    <property type="nucleotide sequence ID" value="NZ_QZWZ01000001.1"/>
</dbReference>
<evidence type="ECO:0000313" key="2">
    <source>
        <dbReference type="EMBL" id="RJT42669.1"/>
    </source>
</evidence>
<proteinExistence type="predicted"/>
<protein>
    <submittedName>
        <fullName evidence="2">Uncharacterized protein</fullName>
    </submittedName>
</protein>
<organism evidence="2 3">
    <name type="scientific">Mesorhizobium waimense</name>
    <dbReference type="NCBI Taxonomy" id="1300307"/>
    <lineage>
        <taxon>Bacteria</taxon>
        <taxon>Pseudomonadati</taxon>
        <taxon>Pseudomonadota</taxon>
        <taxon>Alphaproteobacteria</taxon>
        <taxon>Hyphomicrobiales</taxon>
        <taxon>Phyllobacteriaceae</taxon>
        <taxon>Mesorhizobium</taxon>
    </lineage>
</organism>
<dbReference type="AlphaFoldDB" id="A0A3A5L4H4"/>
<dbReference type="Proteomes" id="UP000272706">
    <property type="component" value="Unassembled WGS sequence"/>
</dbReference>
<evidence type="ECO:0000256" key="1">
    <source>
        <dbReference type="SAM" id="MobiDB-lite"/>
    </source>
</evidence>
<feature type="region of interest" description="Disordered" evidence="1">
    <location>
        <begin position="59"/>
        <end position="81"/>
    </location>
</feature>
<evidence type="ECO:0000313" key="3">
    <source>
        <dbReference type="Proteomes" id="UP000272706"/>
    </source>
</evidence>
<name>A0A3A5L4H4_9HYPH</name>
<gene>
    <name evidence="2" type="ORF">D3227_02110</name>
</gene>
<feature type="region of interest" description="Disordered" evidence="1">
    <location>
        <begin position="158"/>
        <end position="178"/>
    </location>
</feature>
<reference evidence="2 3" key="1">
    <citation type="submission" date="2018-09" db="EMBL/GenBank/DDBJ databases">
        <title>Mesorhizobium carmichaelinearum sp. nov. isolated from Carmichaelinea spp. root nodules in New Zealand.</title>
        <authorList>
            <person name="De Meyer S.E."/>
        </authorList>
    </citation>
    <scope>NUCLEOTIDE SEQUENCE [LARGE SCALE GENOMIC DNA]</scope>
    <source>
        <strain evidence="2 3">ICMP19557</strain>
    </source>
</reference>